<feature type="repeat" description="TPR" evidence="3">
    <location>
        <begin position="821"/>
        <end position="854"/>
    </location>
</feature>
<dbReference type="InterPro" id="IPR011990">
    <property type="entry name" value="TPR-like_helical_dom_sf"/>
</dbReference>
<accession>A0A926WJZ8</accession>
<dbReference type="Gene3D" id="1.25.40.10">
    <property type="entry name" value="Tetratricopeptide repeat domain"/>
    <property type="match status" value="3"/>
</dbReference>
<sequence length="914" mass="105004">MNSVPYISRKQAQDFLAKFGNALSYPDSSPLLFQIYGFGGVGKTTLTQKLKEKLNSEADFAEVSFGLTAGIETPIKLMEKLYESLPQSTSLLRKDVLDIRPFDFVTKPDPFILLYKQYQQTIYKLTTQPVEGKQVEPEQQNTVKDWFELGTITTLAVSTSFVAPATAPSIALKGIPKAMGMLSNASQSLKPTKEKIQKLLQQHPATKNDIELQELMLEPIPKLTQAFAQGLIQKTQRQRRSIVLLLDTYEKAPADIDTWLWQYLLEDTPLKSYPVRIMVAGRRSLLEKESWRKLQQDRNLIYEQRLDEFDKKQTQEYLKQIGITKPGDIQKIYKATKGLPYYLNWIRREKEAGREPDFSRGNQAIVELLLQGLSKKQKEIVQLAACCRWFDRPLIQYLMQRQGIDFETGANDSLNCFDWLNQCDFVEFVQGHYRLDDVARDVFRLSLYQEDRNQFRETHELLAKYFELLANQEVSADSPPPEKYENADWRKYTAEFLYHALFVRRDEGQRQFISHLFASRYLKQLEVVIIPFAAIFAEASVESYQLLPDQTEKFLKKIKLGFIFGWLMLAEDPAKYEIKYENGTGSSKEEIESAIKPCLDQVELLEDGLGKYAGLLYKTLRDRPSQRIDLLQKAKIQADIISSDSYPEFSSSLFFNIGKGLGNLDRHEEALISFDKALSIKNNDPDIWNNQGVALANLQRYEEALQSFDKALAIKNDDPDIWLKHGGALTLLDRYEEALNSFDIALSIKDDDPDLYYFYSVVLQDLHRYEEALISIDKALNIVPNQPSFLSSKGLILSLLGDYNEALINLNEALNLEPGEPVRWANKAIVLARAKRYQEAMDNCEKSLEINPEDESGYYAKSCCYALQEDIDLALENLQKAINIKSSVCRHEAKYNPDFDSIRNDERFQKLLQG</sequence>
<dbReference type="Proteomes" id="UP000662185">
    <property type="component" value="Unassembled WGS sequence"/>
</dbReference>
<dbReference type="InterPro" id="IPR051685">
    <property type="entry name" value="Ycf3/AcsC/BcsC/TPR_MFPF"/>
</dbReference>
<proteinExistence type="predicted"/>
<evidence type="ECO:0000313" key="4">
    <source>
        <dbReference type="EMBL" id="MBD2295908.1"/>
    </source>
</evidence>
<dbReference type="AlphaFoldDB" id="A0A926WJZ8"/>
<organism evidence="4 5">
    <name type="scientific">Anabaena sphaerica FACHB-251</name>
    <dbReference type="NCBI Taxonomy" id="2692883"/>
    <lineage>
        <taxon>Bacteria</taxon>
        <taxon>Bacillati</taxon>
        <taxon>Cyanobacteriota</taxon>
        <taxon>Cyanophyceae</taxon>
        <taxon>Nostocales</taxon>
        <taxon>Nostocaceae</taxon>
        <taxon>Anabaena</taxon>
    </lineage>
</organism>
<reference evidence="5" key="1">
    <citation type="journal article" date="2020" name="ISME J.">
        <title>Comparative genomics reveals insights into cyanobacterial evolution and habitat adaptation.</title>
        <authorList>
            <person name="Chen M.Y."/>
            <person name="Teng W.K."/>
            <person name="Zhao L."/>
            <person name="Hu C.X."/>
            <person name="Zhou Y.K."/>
            <person name="Han B.P."/>
            <person name="Song L.R."/>
            <person name="Shu W.S."/>
        </authorList>
    </citation>
    <scope>NUCLEOTIDE SEQUENCE [LARGE SCALE GENOMIC DNA]</scope>
    <source>
        <strain evidence="5">FACHB-251</strain>
    </source>
</reference>
<dbReference type="RefSeq" id="WP_190563728.1">
    <property type="nucleotide sequence ID" value="NZ_JACJQU010000017.1"/>
</dbReference>
<protein>
    <submittedName>
        <fullName evidence="4">Tetratricopeptide repeat protein</fullName>
    </submittedName>
</protein>
<comment type="caution">
    <text evidence="4">The sequence shown here is derived from an EMBL/GenBank/DDBJ whole genome shotgun (WGS) entry which is preliminary data.</text>
</comment>
<dbReference type="InterPro" id="IPR027417">
    <property type="entry name" value="P-loop_NTPase"/>
</dbReference>
<dbReference type="SUPFAM" id="SSF52540">
    <property type="entry name" value="P-loop containing nucleoside triphosphate hydrolases"/>
    <property type="match status" value="1"/>
</dbReference>
<feature type="repeat" description="TPR" evidence="3">
    <location>
        <begin position="719"/>
        <end position="752"/>
    </location>
</feature>
<feature type="repeat" description="TPR" evidence="3">
    <location>
        <begin position="651"/>
        <end position="684"/>
    </location>
</feature>
<dbReference type="Pfam" id="PF00515">
    <property type="entry name" value="TPR_1"/>
    <property type="match status" value="1"/>
</dbReference>
<dbReference type="PROSITE" id="PS50005">
    <property type="entry name" value="TPR"/>
    <property type="match status" value="6"/>
</dbReference>
<feature type="repeat" description="TPR" evidence="3">
    <location>
        <begin position="787"/>
        <end position="820"/>
    </location>
</feature>
<keyword evidence="2 3" id="KW-0802">TPR repeat</keyword>
<evidence type="ECO:0000256" key="2">
    <source>
        <dbReference type="ARBA" id="ARBA00022803"/>
    </source>
</evidence>
<evidence type="ECO:0000256" key="1">
    <source>
        <dbReference type="ARBA" id="ARBA00022737"/>
    </source>
</evidence>
<feature type="repeat" description="TPR" evidence="3">
    <location>
        <begin position="685"/>
        <end position="718"/>
    </location>
</feature>
<name>A0A926WJZ8_9NOST</name>
<dbReference type="PANTHER" id="PTHR44943:SF8">
    <property type="entry name" value="TPR REPEAT-CONTAINING PROTEIN MJ0263"/>
    <property type="match status" value="1"/>
</dbReference>
<feature type="repeat" description="TPR" evidence="3">
    <location>
        <begin position="753"/>
        <end position="786"/>
    </location>
</feature>
<dbReference type="SMART" id="SM00028">
    <property type="entry name" value="TPR"/>
    <property type="match status" value="7"/>
</dbReference>
<keyword evidence="5" id="KW-1185">Reference proteome</keyword>
<dbReference type="InterPro" id="IPR019734">
    <property type="entry name" value="TPR_rpt"/>
</dbReference>
<evidence type="ECO:0000256" key="3">
    <source>
        <dbReference type="PROSITE-ProRule" id="PRU00339"/>
    </source>
</evidence>
<dbReference type="Pfam" id="PF13181">
    <property type="entry name" value="TPR_8"/>
    <property type="match status" value="4"/>
</dbReference>
<dbReference type="PANTHER" id="PTHR44943">
    <property type="entry name" value="CELLULOSE SYNTHASE OPERON PROTEIN C"/>
    <property type="match status" value="1"/>
</dbReference>
<dbReference type="NCBIfam" id="NF047558">
    <property type="entry name" value="TPR_END_plus"/>
    <property type="match status" value="1"/>
</dbReference>
<evidence type="ECO:0000313" key="5">
    <source>
        <dbReference type="Proteomes" id="UP000662185"/>
    </source>
</evidence>
<dbReference type="SUPFAM" id="SSF48439">
    <property type="entry name" value="Protein prenylyltransferase"/>
    <property type="match status" value="1"/>
</dbReference>
<dbReference type="EMBL" id="JACJQU010000017">
    <property type="protein sequence ID" value="MBD2295908.1"/>
    <property type="molecule type" value="Genomic_DNA"/>
</dbReference>
<keyword evidence="1" id="KW-0677">Repeat</keyword>
<gene>
    <name evidence="4" type="ORF">H6G06_21130</name>
</gene>